<keyword evidence="3 5" id="KW-0863">Zinc-finger</keyword>
<dbReference type="GO" id="GO:0008270">
    <property type="term" value="F:zinc ion binding"/>
    <property type="evidence" value="ECO:0007669"/>
    <property type="project" value="UniProtKB-KW"/>
</dbReference>
<feature type="compositionally biased region" description="Low complexity" evidence="6">
    <location>
        <begin position="338"/>
        <end position="355"/>
    </location>
</feature>
<evidence type="ECO:0000256" key="2">
    <source>
        <dbReference type="ARBA" id="ARBA00022737"/>
    </source>
</evidence>
<evidence type="ECO:0000256" key="3">
    <source>
        <dbReference type="ARBA" id="ARBA00022771"/>
    </source>
</evidence>
<keyword evidence="2" id="KW-0677">Repeat</keyword>
<feature type="domain" description="C2HC/C3H-type" evidence="7">
    <location>
        <begin position="42"/>
        <end position="71"/>
    </location>
</feature>
<evidence type="ECO:0000256" key="6">
    <source>
        <dbReference type="SAM" id="MobiDB-lite"/>
    </source>
</evidence>
<dbReference type="Gene3D" id="3.30.160.60">
    <property type="entry name" value="Classic Zinc Finger"/>
    <property type="match status" value="1"/>
</dbReference>
<evidence type="ECO:0000256" key="5">
    <source>
        <dbReference type="PROSITE-ProRule" id="PRU01371"/>
    </source>
</evidence>
<dbReference type="InterPro" id="IPR026319">
    <property type="entry name" value="ZC2HC1A/B-like"/>
</dbReference>
<evidence type="ECO:0000313" key="8">
    <source>
        <dbReference type="EMBL" id="CDW40053.1"/>
    </source>
</evidence>
<dbReference type="PANTHER" id="PTHR13555">
    <property type="entry name" value="C2H2 ZINC FINGER CGI-62-RELATED"/>
    <property type="match status" value="1"/>
</dbReference>
<dbReference type="AlphaFoldDB" id="A0A0K2UP80"/>
<dbReference type="InterPro" id="IPR049899">
    <property type="entry name" value="Znf_C2HC_C3H"/>
</dbReference>
<accession>A0A0K2UP80</accession>
<evidence type="ECO:0000259" key="7">
    <source>
        <dbReference type="PROSITE" id="PS52027"/>
    </source>
</evidence>
<dbReference type="Pfam" id="PF13913">
    <property type="entry name" value="zf-C2HC_2"/>
    <property type="match status" value="2"/>
</dbReference>
<protein>
    <recommendedName>
        <fullName evidence="7">C2HC/C3H-type domain-containing protein</fullName>
    </recommendedName>
</protein>
<reference evidence="8" key="1">
    <citation type="submission" date="2014-05" db="EMBL/GenBank/DDBJ databases">
        <authorList>
            <person name="Chronopoulou M."/>
        </authorList>
    </citation>
    <scope>NUCLEOTIDE SEQUENCE</scope>
    <source>
        <tissue evidence="8">Whole organism</tissue>
    </source>
</reference>
<keyword evidence="1" id="KW-0479">Metal-binding</keyword>
<dbReference type="OrthoDB" id="10066537at2759"/>
<name>A0A0K2UP80_LEPSM</name>
<sequence length="416" mass="47161">MSEEEGSGRDMMYVSSSYDDVPIGGSPKERIIEASPDVIPRYTLPCPTCGRTFVQASLERHVKVCEKVLCTKRKVFPIDQKRTKELPKPLTPLIQKKVVKPPDEFLICKYCGRKFGYKAFDRHESWCEERSKRMQLSPNKDMVALAKLQMRNTYRPKTPIEPLKKKEEIECSKSRRTSNISYLYNKDHIQESDDTQFVRSATGRGSIKKGPAQTKASQLRQLKNEAAVAKNEPEFIYAKSRSVTPGMSRSFTETPPMRQNSFYLKRSASTRTRPVMNHEYLVRPNVLRPTSKRFEPEGIEMSGDYDHSIEYDPYQLAANQMNELLFGSSNHGGGGSSAGSSSSSHGSPLKPSSNSAFQKYIPNSKQYLNYDSSYECRSPPKGGTGKVARFCHECGHPYELPSIRFCCECGIKRLYC</sequence>
<evidence type="ECO:0000256" key="1">
    <source>
        <dbReference type="ARBA" id="ARBA00022723"/>
    </source>
</evidence>
<feature type="domain" description="C2HC/C3H-type" evidence="7">
    <location>
        <begin position="104"/>
        <end position="133"/>
    </location>
</feature>
<dbReference type="EMBL" id="HACA01022692">
    <property type="protein sequence ID" value="CDW40053.1"/>
    <property type="molecule type" value="Transcribed_RNA"/>
</dbReference>
<feature type="region of interest" description="Disordered" evidence="6">
    <location>
        <begin position="325"/>
        <end position="355"/>
    </location>
</feature>
<proteinExistence type="predicted"/>
<keyword evidence="4" id="KW-0862">Zinc</keyword>
<organism evidence="8">
    <name type="scientific">Lepeophtheirus salmonis</name>
    <name type="common">Salmon louse</name>
    <name type="synonym">Caligus salmonis</name>
    <dbReference type="NCBI Taxonomy" id="72036"/>
    <lineage>
        <taxon>Eukaryota</taxon>
        <taxon>Metazoa</taxon>
        <taxon>Ecdysozoa</taxon>
        <taxon>Arthropoda</taxon>
        <taxon>Crustacea</taxon>
        <taxon>Multicrustacea</taxon>
        <taxon>Hexanauplia</taxon>
        <taxon>Copepoda</taxon>
        <taxon>Siphonostomatoida</taxon>
        <taxon>Caligidae</taxon>
        <taxon>Lepeophtheirus</taxon>
    </lineage>
</organism>
<evidence type="ECO:0000256" key="4">
    <source>
        <dbReference type="ARBA" id="ARBA00022833"/>
    </source>
</evidence>
<dbReference type="PROSITE" id="PS52027">
    <property type="entry name" value="ZF_C2HC_C3H"/>
    <property type="match status" value="2"/>
</dbReference>